<evidence type="ECO:0000313" key="5">
    <source>
        <dbReference type="Proteomes" id="UP001164705"/>
    </source>
</evidence>
<comment type="subunit">
    <text evidence="2">Monomer.</text>
</comment>
<reference evidence="4" key="1">
    <citation type="submission" date="2022-11" db="EMBL/GenBank/DDBJ databases">
        <title>Lacinutrix neustonica HL-RS19T sp. nov., isolated from the surface microlayer sample of brackish Lake Shihwa.</title>
        <authorList>
            <person name="Choi J.Y."/>
            <person name="Hwang C.Y."/>
        </authorList>
    </citation>
    <scope>NUCLEOTIDE SEQUENCE</scope>
    <source>
        <strain evidence="4">HL-RS19</strain>
    </source>
</reference>
<dbReference type="GO" id="GO:0030246">
    <property type="term" value="F:carbohydrate binding"/>
    <property type="evidence" value="ECO:0007669"/>
    <property type="project" value="InterPro"/>
</dbReference>
<dbReference type="AlphaFoldDB" id="A0A9E8MW33"/>
<dbReference type="InterPro" id="IPR037481">
    <property type="entry name" value="LacX"/>
</dbReference>
<sequence>MNPVNMYTLSNALLKIAVNPIGAELCRIASVKNKNEFMWDANPDIWGSFAPNLFPIIGTLKNEEYIYKNETYTLPKHGFIRHSKDIKCISQTSTSLIFSLKHNKKLLEWYPFKFEFLITYTLHSNALEILYTIKNLDKQTIYFSVGGHPAFKCPLYAGEKYSDYSLVFEKEEISKSYLLNKKNGLLTDQTKAVFDTPKNITLKPDLFNNDALILKDLASRSVALVSKNNGEILTVSFKEYQYLGLWAKPNAHFVCIEPWLGITDHENTTKQLIEKEGIIALPIDESFDASYTIQIHESHLA</sequence>
<dbReference type="InterPro" id="IPR011013">
    <property type="entry name" value="Gal_mutarotase_sf_dom"/>
</dbReference>
<dbReference type="RefSeq" id="WP_267677275.1">
    <property type="nucleotide sequence ID" value="NZ_CP113088.1"/>
</dbReference>
<protein>
    <submittedName>
        <fullName evidence="4">Aldose 1-epimerase family protein</fullName>
    </submittedName>
</protein>
<dbReference type="Pfam" id="PF01263">
    <property type="entry name" value="Aldose_epim"/>
    <property type="match status" value="1"/>
</dbReference>
<gene>
    <name evidence="4" type="ORF">N7U66_03065</name>
</gene>
<evidence type="ECO:0000313" key="4">
    <source>
        <dbReference type="EMBL" id="WAC02677.1"/>
    </source>
</evidence>
<dbReference type="InterPro" id="IPR008183">
    <property type="entry name" value="Aldose_1/G6P_1-epimerase"/>
</dbReference>
<dbReference type="KEGG" id="lnu:N7U66_03065"/>
<dbReference type="SUPFAM" id="SSF74650">
    <property type="entry name" value="Galactose mutarotase-like"/>
    <property type="match status" value="1"/>
</dbReference>
<evidence type="ECO:0000256" key="1">
    <source>
        <dbReference type="ARBA" id="ARBA00001913"/>
    </source>
</evidence>
<dbReference type="CDD" id="cd09024">
    <property type="entry name" value="Aldose_epim_lacX"/>
    <property type="match status" value="1"/>
</dbReference>
<dbReference type="InterPro" id="IPR014718">
    <property type="entry name" value="GH-type_carb-bd"/>
</dbReference>
<dbReference type="Gene3D" id="2.70.98.10">
    <property type="match status" value="1"/>
</dbReference>
<dbReference type="EMBL" id="CP113088">
    <property type="protein sequence ID" value="WAC02677.1"/>
    <property type="molecule type" value="Genomic_DNA"/>
</dbReference>
<organism evidence="4 5">
    <name type="scientific">Lacinutrix neustonica</name>
    <dbReference type="NCBI Taxonomy" id="2980107"/>
    <lineage>
        <taxon>Bacteria</taxon>
        <taxon>Pseudomonadati</taxon>
        <taxon>Bacteroidota</taxon>
        <taxon>Flavobacteriia</taxon>
        <taxon>Flavobacteriales</taxon>
        <taxon>Flavobacteriaceae</taxon>
        <taxon>Lacinutrix</taxon>
    </lineage>
</organism>
<dbReference type="GO" id="GO:0016853">
    <property type="term" value="F:isomerase activity"/>
    <property type="evidence" value="ECO:0007669"/>
    <property type="project" value="InterPro"/>
</dbReference>
<dbReference type="Proteomes" id="UP001164705">
    <property type="component" value="Chromosome"/>
</dbReference>
<dbReference type="GO" id="GO:0005975">
    <property type="term" value="P:carbohydrate metabolic process"/>
    <property type="evidence" value="ECO:0007669"/>
    <property type="project" value="InterPro"/>
</dbReference>
<evidence type="ECO:0000256" key="2">
    <source>
        <dbReference type="ARBA" id="ARBA00011245"/>
    </source>
</evidence>
<proteinExistence type="predicted"/>
<accession>A0A9E8MW33</accession>
<keyword evidence="5" id="KW-1185">Reference proteome</keyword>
<name>A0A9E8MW33_9FLAO</name>
<evidence type="ECO:0000256" key="3">
    <source>
        <dbReference type="ARBA" id="ARBA00022837"/>
    </source>
</evidence>
<keyword evidence="3" id="KW-0106">Calcium</keyword>
<comment type="cofactor">
    <cofactor evidence="1">
        <name>Ca(2+)</name>
        <dbReference type="ChEBI" id="CHEBI:29108"/>
    </cofactor>
</comment>